<accession>A0A0D3HBU4</accession>
<dbReference type="PaxDb" id="65489-OBART10G04420.1"/>
<reference evidence="2" key="2">
    <citation type="submission" date="2015-03" db="UniProtKB">
        <authorList>
            <consortium name="EnsemblPlants"/>
        </authorList>
    </citation>
    <scope>IDENTIFICATION</scope>
</reference>
<feature type="region of interest" description="Disordered" evidence="1">
    <location>
        <begin position="76"/>
        <end position="105"/>
    </location>
</feature>
<dbReference type="Proteomes" id="UP000026960">
    <property type="component" value="Chromosome 10"/>
</dbReference>
<keyword evidence="3" id="KW-1185">Reference proteome</keyword>
<proteinExistence type="predicted"/>
<protein>
    <submittedName>
        <fullName evidence="2">Uncharacterized protein</fullName>
    </submittedName>
</protein>
<dbReference type="InterPro" id="IPR043424">
    <property type="entry name" value="BLT-like"/>
</dbReference>
<dbReference type="AlphaFoldDB" id="A0A0D3HBU4"/>
<organism evidence="2">
    <name type="scientific">Oryza barthii</name>
    <dbReference type="NCBI Taxonomy" id="65489"/>
    <lineage>
        <taxon>Eukaryota</taxon>
        <taxon>Viridiplantae</taxon>
        <taxon>Streptophyta</taxon>
        <taxon>Embryophyta</taxon>
        <taxon>Tracheophyta</taxon>
        <taxon>Spermatophyta</taxon>
        <taxon>Magnoliopsida</taxon>
        <taxon>Liliopsida</taxon>
        <taxon>Poales</taxon>
        <taxon>Poaceae</taxon>
        <taxon>BOP clade</taxon>
        <taxon>Oryzoideae</taxon>
        <taxon>Oryzeae</taxon>
        <taxon>Oryzinae</taxon>
        <taxon>Oryza</taxon>
    </lineage>
</organism>
<evidence type="ECO:0000256" key="1">
    <source>
        <dbReference type="SAM" id="MobiDB-lite"/>
    </source>
</evidence>
<dbReference type="Gramene" id="OBART10G04420.1">
    <property type="protein sequence ID" value="OBART10G04420.1"/>
    <property type="gene ID" value="OBART10G04420"/>
</dbReference>
<name>A0A0D3HBU4_9ORYZ</name>
<reference evidence="2" key="1">
    <citation type="journal article" date="2009" name="Rice">
        <title>De Novo Next Generation Sequencing of Plant Genomes.</title>
        <authorList>
            <person name="Rounsley S."/>
            <person name="Marri P.R."/>
            <person name="Yu Y."/>
            <person name="He R."/>
            <person name="Sisneros N."/>
            <person name="Goicoechea J.L."/>
            <person name="Lee S.J."/>
            <person name="Angelova A."/>
            <person name="Kudrna D."/>
            <person name="Luo M."/>
            <person name="Affourtit J."/>
            <person name="Desany B."/>
            <person name="Knight J."/>
            <person name="Niazi F."/>
            <person name="Egholm M."/>
            <person name="Wing R.A."/>
        </authorList>
    </citation>
    <scope>NUCLEOTIDE SEQUENCE [LARGE SCALE GENOMIC DNA]</scope>
    <source>
        <strain evidence="2">cv. IRGC 105608</strain>
    </source>
</reference>
<feature type="compositionally biased region" description="Basic and acidic residues" evidence="1">
    <location>
        <begin position="76"/>
        <end position="85"/>
    </location>
</feature>
<evidence type="ECO:0000313" key="3">
    <source>
        <dbReference type="Proteomes" id="UP000026960"/>
    </source>
</evidence>
<dbReference type="HOGENOM" id="CLU_1761540_0_0_1"/>
<evidence type="ECO:0000313" key="2">
    <source>
        <dbReference type="EnsemblPlants" id="OBART10G04420.1"/>
    </source>
</evidence>
<sequence length="148" mass="16272">MVRVAAAELDGEQMSRRRAKRVNAKLGKALADAERELAASRRELERERRSRDRLEKICDELVKGGLACGVDGVRGGEEEVRREAQRGTGGAGEREGDATPRRRAPRAFPCAATKAFLSVAPLTATPSSRSRPRCCHLRRHGGIADQLW</sequence>
<dbReference type="PANTHER" id="PTHR31071">
    <property type="entry name" value="GB|AAF24581.1"/>
    <property type="match status" value="1"/>
</dbReference>
<dbReference type="EnsemblPlants" id="OBART10G04420.1">
    <property type="protein sequence ID" value="OBART10G04420.1"/>
    <property type="gene ID" value="OBART10G04420"/>
</dbReference>
<feature type="region of interest" description="Disordered" evidence="1">
    <location>
        <begin position="1"/>
        <end position="20"/>
    </location>
</feature>
<dbReference type="PANTHER" id="PTHR31071:SF63">
    <property type="entry name" value="OS02G0506100 PROTEIN"/>
    <property type="match status" value="1"/>
</dbReference>